<dbReference type="AlphaFoldDB" id="A0A1L8QSW5"/>
<dbReference type="Proteomes" id="UP000182149">
    <property type="component" value="Unassembled WGS sequence"/>
</dbReference>
<evidence type="ECO:0000313" key="1">
    <source>
        <dbReference type="EMBL" id="OJG10613.1"/>
    </source>
</evidence>
<dbReference type="EMBL" id="JXKD01000007">
    <property type="protein sequence ID" value="OJG10613.1"/>
    <property type="molecule type" value="Genomic_DNA"/>
</dbReference>
<dbReference type="Pfam" id="PF25681">
    <property type="entry name" value="Phage_TTP_17"/>
    <property type="match status" value="1"/>
</dbReference>
<reference evidence="1 2" key="1">
    <citation type="submission" date="2014-12" db="EMBL/GenBank/DDBJ databases">
        <title>Draft genome sequences of 29 type strains of Enterococci.</title>
        <authorList>
            <person name="Zhong Z."/>
            <person name="Sun Z."/>
            <person name="Liu W."/>
            <person name="Zhang W."/>
            <person name="Zhang H."/>
        </authorList>
    </citation>
    <scope>NUCLEOTIDE SEQUENCE [LARGE SCALE GENOMIC DNA]</scope>
    <source>
        <strain evidence="1 2">DSM 17690</strain>
    </source>
</reference>
<comment type="caution">
    <text evidence="1">The sequence shown here is derived from an EMBL/GenBank/DDBJ whole genome shotgun (WGS) entry which is preliminary data.</text>
</comment>
<organism evidence="1 2">
    <name type="scientific">Enterococcus aquimarinus</name>
    <dbReference type="NCBI Taxonomy" id="328396"/>
    <lineage>
        <taxon>Bacteria</taxon>
        <taxon>Bacillati</taxon>
        <taxon>Bacillota</taxon>
        <taxon>Bacilli</taxon>
        <taxon>Lactobacillales</taxon>
        <taxon>Enterococcaceae</taxon>
        <taxon>Enterococcus</taxon>
    </lineage>
</organism>
<keyword evidence="2" id="KW-1185">Reference proteome</keyword>
<dbReference type="OrthoDB" id="2184509at2"/>
<evidence type="ECO:0000313" key="2">
    <source>
        <dbReference type="Proteomes" id="UP000182149"/>
    </source>
</evidence>
<gene>
    <name evidence="1" type="ORF">RU93_GL002129</name>
</gene>
<accession>A0A1L8QSW5</accession>
<sequence length="191" mass="20437">MSKADAKNVSTAKPKVGGAIFTAPLGTTLPTDATTALNVAFKGLGYVSEDGLTNSNSVSTETIKAWGGQVVDVVETEKEDTFKYKLIESLNVEVLKEVYGPDNVTGTLETGIEIKSNSKELEAHVLVVDMVLKNDTFKRIVIPNAKVSEVGEISYLKGEAIGYETTITAIMDADENTHYEYIKQVVAGGGD</sequence>
<protein>
    <submittedName>
        <fullName evidence="1">Tail protein</fullName>
    </submittedName>
</protein>
<dbReference type="InterPro" id="IPR058154">
    <property type="entry name" value="Bxb1_TTP-like"/>
</dbReference>
<proteinExistence type="predicted"/>
<dbReference type="STRING" id="328396.RU93_GL002129"/>
<name>A0A1L8QSW5_9ENTE</name>
<dbReference type="RefSeq" id="WP_071874826.1">
    <property type="nucleotide sequence ID" value="NZ_JBHSHF010000023.1"/>
</dbReference>